<sequence>MDIDYYKRQKELLELKQKLQFMKNKEKMNSLNETLRTLITSNNKLFSNLSNANKDVEYINENIMLLKQLLNTDNKINMKQECAADFRNIVHTMTFLLNQHSNTSLPKENLNGNIDKLLRVLDNCITSYNSKLYDTSIFFTNVQKLTNPNAMVERQEHHPNNQEASNDSVSSTITFSEAIASSPL</sequence>
<dbReference type="EMBL" id="JASPKY010000710">
    <property type="protein sequence ID" value="KAK9686354.1"/>
    <property type="molecule type" value="Genomic_DNA"/>
</dbReference>
<reference evidence="1 2" key="1">
    <citation type="journal article" date="2024" name="BMC Genomics">
        <title>De novo assembly and annotation of Popillia japonica's genome with initial clues to its potential as an invasive pest.</title>
        <authorList>
            <person name="Cucini C."/>
            <person name="Boschi S."/>
            <person name="Funari R."/>
            <person name="Cardaioli E."/>
            <person name="Iannotti N."/>
            <person name="Marturano G."/>
            <person name="Paoli F."/>
            <person name="Bruttini M."/>
            <person name="Carapelli A."/>
            <person name="Frati F."/>
            <person name="Nardi F."/>
        </authorList>
    </citation>
    <scope>NUCLEOTIDE SEQUENCE [LARGE SCALE GENOMIC DNA]</scope>
    <source>
        <strain evidence="1">DMR45628</strain>
    </source>
</reference>
<comment type="caution">
    <text evidence="1">The sequence shown here is derived from an EMBL/GenBank/DDBJ whole genome shotgun (WGS) entry which is preliminary data.</text>
</comment>
<dbReference type="AlphaFoldDB" id="A0AAW1IB52"/>
<evidence type="ECO:0000313" key="1">
    <source>
        <dbReference type="EMBL" id="KAK9686354.1"/>
    </source>
</evidence>
<organism evidence="1 2">
    <name type="scientific">Popillia japonica</name>
    <name type="common">Japanese beetle</name>
    <dbReference type="NCBI Taxonomy" id="7064"/>
    <lineage>
        <taxon>Eukaryota</taxon>
        <taxon>Metazoa</taxon>
        <taxon>Ecdysozoa</taxon>
        <taxon>Arthropoda</taxon>
        <taxon>Hexapoda</taxon>
        <taxon>Insecta</taxon>
        <taxon>Pterygota</taxon>
        <taxon>Neoptera</taxon>
        <taxon>Endopterygota</taxon>
        <taxon>Coleoptera</taxon>
        <taxon>Polyphaga</taxon>
        <taxon>Scarabaeiformia</taxon>
        <taxon>Scarabaeidae</taxon>
        <taxon>Rutelinae</taxon>
        <taxon>Popillia</taxon>
    </lineage>
</organism>
<gene>
    <name evidence="1" type="ORF">QE152_g37230</name>
</gene>
<name>A0AAW1IB52_POPJA</name>
<keyword evidence="2" id="KW-1185">Reference proteome</keyword>
<proteinExistence type="predicted"/>
<evidence type="ECO:0000313" key="2">
    <source>
        <dbReference type="Proteomes" id="UP001458880"/>
    </source>
</evidence>
<accession>A0AAW1IB52</accession>
<protein>
    <submittedName>
        <fullName evidence="1">Uncharacterized protein</fullName>
    </submittedName>
</protein>
<dbReference type="Proteomes" id="UP001458880">
    <property type="component" value="Unassembled WGS sequence"/>
</dbReference>